<dbReference type="GO" id="GO:0009231">
    <property type="term" value="P:riboflavin biosynthetic process"/>
    <property type="evidence" value="ECO:0007669"/>
    <property type="project" value="InterPro"/>
</dbReference>
<dbReference type="AlphaFoldDB" id="A0A4R5KT95"/>
<feature type="domain" description="Bacterial bifunctional deaminase-reductase C-terminal" evidence="1">
    <location>
        <begin position="2"/>
        <end position="70"/>
    </location>
</feature>
<keyword evidence="3" id="KW-1185">Reference proteome</keyword>
<sequence>MKLKQEPGPAIPVAGSGALVRALMRYDLIDEYRLMIHTVALGSGQRFFAGGIDKKVLRLVAAEAFRTGNVVLTTCRRKNHDQGADILFSCA</sequence>
<dbReference type="Pfam" id="PF01872">
    <property type="entry name" value="RibD_C"/>
    <property type="match status" value="1"/>
</dbReference>
<dbReference type="InterPro" id="IPR024072">
    <property type="entry name" value="DHFR-like_dom_sf"/>
</dbReference>
<organism evidence="2 3">
    <name type="scientific">Paenibacillus piri</name>
    <dbReference type="NCBI Taxonomy" id="2547395"/>
    <lineage>
        <taxon>Bacteria</taxon>
        <taxon>Bacillati</taxon>
        <taxon>Bacillota</taxon>
        <taxon>Bacilli</taxon>
        <taxon>Bacillales</taxon>
        <taxon>Paenibacillaceae</taxon>
        <taxon>Paenibacillus</taxon>
    </lineage>
</organism>
<protein>
    <recommendedName>
        <fullName evidence="1">Bacterial bifunctional deaminase-reductase C-terminal domain-containing protein</fullName>
    </recommendedName>
</protein>
<dbReference type="Gene3D" id="3.40.430.10">
    <property type="entry name" value="Dihydrofolate Reductase, subunit A"/>
    <property type="match status" value="1"/>
</dbReference>
<dbReference type="Proteomes" id="UP000295636">
    <property type="component" value="Unassembled WGS sequence"/>
</dbReference>
<dbReference type="GO" id="GO:0008703">
    <property type="term" value="F:5-amino-6-(5-phosphoribosylamino)uracil reductase activity"/>
    <property type="evidence" value="ECO:0007669"/>
    <property type="project" value="InterPro"/>
</dbReference>
<dbReference type="SUPFAM" id="SSF53597">
    <property type="entry name" value="Dihydrofolate reductase-like"/>
    <property type="match status" value="1"/>
</dbReference>
<dbReference type="InterPro" id="IPR002734">
    <property type="entry name" value="RibDG_C"/>
</dbReference>
<reference evidence="2 3" key="1">
    <citation type="submission" date="2019-03" db="EMBL/GenBank/DDBJ databases">
        <title>This is whole genome sequence of Paenibacillus sp MS74 strain.</title>
        <authorList>
            <person name="Trinh H.N."/>
        </authorList>
    </citation>
    <scope>NUCLEOTIDE SEQUENCE [LARGE SCALE GENOMIC DNA]</scope>
    <source>
        <strain evidence="2 3">MS74</strain>
    </source>
</reference>
<name>A0A4R5KT95_9BACL</name>
<accession>A0A4R5KT95</accession>
<evidence type="ECO:0000313" key="2">
    <source>
        <dbReference type="EMBL" id="TDF98107.1"/>
    </source>
</evidence>
<evidence type="ECO:0000313" key="3">
    <source>
        <dbReference type="Proteomes" id="UP000295636"/>
    </source>
</evidence>
<evidence type="ECO:0000259" key="1">
    <source>
        <dbReference type="Pfam" id="PF01872"/>
    </source>
</evidence>
<proteinExistence type="predicted"/>
<gene>
    <name evidence="2" type="ORF">E1757_11420</name>
</gene>
<dbReference type="OrthoDB" id="195113at2"/>
<comment type="caution">
    <text evidence="2">The sequence shown here is derived from an EMBL/GenBank/DDBJ whole genome shotgun (WGS) entry which is preliminary data.</text>
</comment>
<dbReference type="EMBL" id="SMRT01000004">
    <property type="protein sequence ID" value="TDF98107.1"/>
    <property type="molecule type" value="Genomic_DNA"/>
</dbReference>